<comment type="caution">
    <text evidence="8">The sequence shown here is derived from an EMBL/GenBank/DDBJ whole genome shotgun (WGS) entry which is preliminary data.</text>
</comment>
<dbReference type="RefSeq" id="WP_344615752.1">
    <property type="nucleotide sequence ID" value="NZ_BAAARV010000054.1"/>
</dbReference>
<comment type="similarity">
    <text evidence="1">Belongs to the sigma-70 factor family. ECF subfamily.</text>
</comment>
<proteinExistence type="inferred from homology"/>
<dbReference type="Gene3D" id="1.10.10.10">
    <property type="entry name" value="Winged helix-like DNA-binding domain superfamily/Winged helix DNA-binding domain"/>
    <property type="match status" value="1"/>
</dbReference>
<evidence type="ECO:0000256" key="5">
    <source>
        <dbReference type="ARBA" id="ARBA00023163"/>
    </source>
</evidence>
<feature type="domain" description="RNA polymerase sigma-70 region 2" evidence="6">
    <location>
        <begin position="14"/>
        <end position="80"/>
    </location>
</feature>
<evidence type="ECO:0000256" key="2">
    <source>
        <dbReference type="ARBA" id="ARBA00023015"/>
    </source>
</evidence>
<evidence type="ECO:0000256" key="3">
    <source>
        <dbReference type="ARBA" id="ARBA00023082"/>
    </source>
</evidence>
<dbReference type="Proteomes" id="UP001501444">
    <property type="component" value="Unassembled WGS sequence"/>
</dbReference>
<dbReference type="CDD" id="cd06171">
    <property type="entry name" value="Sigma70_r4"/>
    <property type="match status" value="1"/>
</dbReference>
<accession>A0ABN3GXM4</accession>
<evidence type="ECO:0000259" key="7">
    <source>
        <dbReference type="Pfam" id="PF08281"/>
    </source>
</evidence>
<keyword evidence="3" id="KW-0731">Sigma factor</keyword>
<dbReference type="Pfam" id="PF04542">
    <property type="entry name" value="Sigma70_r2"/>
    <property type="match status" value="1"/>
</dbReference>
<dbReference type="PANTHER" id="PTHR43133">
    <property type="entry name" value="RNA POLYMERASE ECF-TYPE SIGMA FACTO"/>
    <property type="match status" value="1"/>
</dbReference>
<organism evidence="8 9">
    <name type="scientific">Dactylosporangium salmoneum</name>
    <dbReference type="NCBI Taxonomy" id="53361"/>
    <lineage>
        <taxon>Bacteria</taxon>
        <taxon>Bacillati</taxon>
        <taxon>Actinomycetota</taxon>
        <taxon>Actinomycetes</taxon>
        <taxon>Micromonosporales</taxon>
        <taxon>Micromonosporaceae</taxon>
        <taxon>Dactylosporangium</taxon>
    </lineage>
</organism>
<keyword evidence="9" id="KW-1185">Reference proteome</keyword>
<dbReference type="InterPro" id="IPR013249">
    <property type="entry name" value="RNA_pol_sigma70_r4_t2"/>
</dbReference>
<keyword evidence="4" id="KW-0238">DNA-binding</keyword>
<evidence type="ECO:0000256" key="1">
    <source>
        <dbReference type="ARBA" id="ARBA00010641"/>
    </source>
</evidence>
<reference evidence="8 9" key="1">
    <citation type="journal article" date="2019" name="Int. J. Syst. Evol. Microbiol.">
        <title>The Global Catalogue of Microorganisms (GCM) 10K type strain sequencing project: providing services to taxonomists for standard genome sequencing and annotation.</title>
        <authorList>
            <consortium name="The Broad Institute Genomics Platform"/>
            <consortium name="The Broad Institute Genome Sequencing Center for Infectious Disease"/>
            <person name="Wu L."/>
            <person name="Ma J."/>
        </authorList>
    </citation>
    <scope>NUCLEOTIDE SEQUENCE [LARGE SCALE GENOMIC DNA]</scope>
    <source>
        <strain evidence="8 9">JCM 3272</strain>
    </source>
</reference>
<dbReference type="SUPFAM" id="SSF88659">
    <property type="entry name" value="Sigma3 and sigma4 domains of RNA polymerase sigma factors"/>
    <property type="match status" value="1"/>
</dbReference>
<dbReference type="InterPro" id="IPR007627">
    <property type="entry name" value="RNA_pol_sigma70_r2"/>
</dbReference>
<dbReference type="InterPro" id="IPR013324">
    <property type="entry name" value="RNA_pol_sigma_r3/r4-like"/>
</dbReference>
<dbReference type="Gene3D" id="1.10.1740.10">
    <property type="match status" value="1"/>
</dbReference>
<keyword evidence="2" id="KW-0805">Transcription regulation</keyword>
<dbReference type="InterPro" id="IPR039425">
    <property type="entry name" value="RNA_pol_sigma-70-like"/>
</dbReference>
<dbReference type="InterPro" id="IPR036388">
    <property type="entry name" value="WH-like_DNA-bd_sf"/>
</dbReference>
<dbReference type="PANTHER" id="PTHR43133:SF50">
    <property type="entry name" value="ECF RNA POLYMERASE SIGMA FACTOR SIGM"/>
    <property type="match status" value="1"/>
</dbReference>
<evidence type="ECO:0000259" key="6">
    <source>
        <dbReference type="Pfam" id="PF04542"/>
    </source>
</evidence>
<evidence type="ECO:0000256" key="4">
    <source>
        <dbReference type="ARBA" id="ARBA00023125"/>
    </source>
</evidence>
<protein>
    <submittedName>
        <fullName evidence="8">SigE family RNA polymerase sigma factor</fullName>
    </submittedName>
</protein>
<dbReference type="NCBIfam" id="TIGR02937">
    <property type="entry name" value="sigma70-ECF"/>
    <property type="match status" value="1"/>
</dbReference>
<name>A0ABN3GXM4_9ACTN</name>
<dbReference type="SUPFAM" id="SSF88946">
    <property type="entry name" value="Sigma2 domain of RNA polymerase sigma factors"/>
    <property type="match status" value="1"/>
</dbReference>
<dbReference type="EMBL" id="BAAARV010000054">
    <property type="protein sequence ID" value="GAA2362366.1"/>
    <property type="molecule type" value="Genomic_DNA"/>
</dbReference>
<evidence type="ECO:0000313" key="9">
    <source>
        <dbReference type="Proteomes" id="UP001501444"/>
    </source>
</evidence>
<keyword evidence="5" id="KW-0804">Transcription</keyword>
<dbReference type="InterPro" id="IPR013325">
    <property type="entry name" value="RNA_pol_sigma_r2"/>
</dbReference>
<dbReference type="Pfam" id="PF08281">
    <property type="entry name" value="Sigma70_r4_2"/>
    <property type="match status" value="1"/>
</dbReference>
<dbReference type="InterPro" id="IPR014284">
    <property type="entry name" value="RNA_pol_sigma-70_dom"/>
</dbReference>
<feature type="domain" description="RNA polymerase sigma factor 70 region 4 type 2" evidence="7">
    <location>
        <begin position="105"/>
        <end position="155"/>
    </location>
</feature>
<sequence>MEHCPPADADVAELYAACYSRLVGVVALVAESRAEAEECVQEAFVRLLGRWQRVSRLDSPEVWVRTVAFRLASNRRRKARNALRALLRHGPAPAVPAPTADGVDVVSALRALPVHQRQAIVMYHLLELGVDEIAQQLGVAPGTVKSRLSRARRTLAGRLREEITHA</sequence>
<gene>
    <name evidence="8" type="ORF">GCM10010170_058430</name>
</gene>
<evidence type="ECO:0000313" key="8">
    <source>
        <dbReference type="EMBL" id="GAA2362366.1"/>
    </source>
</evidence>